<protein>
    <submittedName>
        <fullName evidence="2">Uncharacterized protein</fullName>
    </submittedName>
</protein>
<sequence>MAVLALSMHSFALHPSSRGTSFVGLIVQGQCDSLQLVNRMFSASTSTASASGTRNLHAVSLPLFIRIGEISPSISMSIYASNLLSTPNLAPTCAYSRGARVGQELHARAAPSDVGLFRPLAQTHSNMGSHSAPFRMPPVVSCPTARHRFLEEIPNRVIFRLSRLDSSGSVVCQHSSDIRRPSSRLQFHEPHK</sequence>
<dbReference type="AlphaFoldDB" id="A0A3S5B874"/>
<proteinExistence type="predicted"/>
<keyword evidence="3" id="KW-1185">Reference proteome</keyword>
<dbReference type="EMBL" id="CAAALY010025986">
    <property type="protein sequence ID" value="VEL15801.1"/>
    <property type="molecule type" value="Genomic_DNA"/>
</dbReference>
<comment type="caution">
    <text evidence="2">The sequence shown here is derived from an EMBL/GenBank/DDBJ whole genome shotgun (WGS) entry which is preliminary data.</text>
</comment>
<evidence type="ECO:0000313" key="2">
    <source>
        <dbReference type="EMBL" id="VEL15801.1"/>
    </source>
</evidence>
<dbReference type="Proteomes" id="UP000784294">
    <property type="component" value="Unassembled WGS sequence"/>
</dbReference>
<gene>
    <name evidence="2" type="ORF">PXEA_LOCUS9241</name>
</gene>
<feature type="compositionally biased region" description="Basic and acidic residues" evidence="1">
    <location>
        <begin position="176"/>
        <end position="192"/>
    </location>
</feature>
<reference evidence="2" key="1">
    <citation type="submission" date="2018-11" db="EMBL/GenBank/DDBJ databases">
        <authorList>
            <consortium name="Pathogen Informatics"/>
        </authorList>
    </citation>
    <scope>NUCLEOTIDE SEQUENCE</scope>
</reference>
<evidence type="ECO:0000313" key="3">
    <source>
        <dbReference type="Proteomes" id="UP000784294"/>
    </source>
</evidence>
<organism evidence="2 3">
    <name type="scientific">Protopolystoma xenopodis</name>
    <dbReference type="NCBI Taxonomy" id="117903"/>
    <lineage>
        <taxon>Eukaryota</taxon>
        <taxon>Metazoa</taxon>
        <taxon>Spiralia</taxon>
        <taxon>Lophotrochozoa</taxon>
        <taxon>Platyhelminthes</taxon>
        <taxon>Monogenea</taxon>
        <taxon>Polyopisthocotylea</taxon>
        <taxon>Polystomatidea</taxon>
        <taxon>Polystomatidae</taxon>
        <taxon>Protopolystoma</taxon>
    </lineage>
</organism>
<name>A0A3S5B874_9PLAT</name>
<feature type="region of interest" description="Disordered" evidence="1">
    <location>
        <begin position="173"/>
        <end position="192"/>
    </location>
</feature>
<accession>A0A3S5B874</accession>
<evidence type="ECO:0000256" key="1">
    <source>
        <dbReference type="SAM" id="MobiDB-lite"/>
    </source>
</evidence>